<dbReference type="Gene3D" id="3.90.1150.30">
    <property type="match status" value="1"/>
</dbReference>
<dbReference type="InterPro" id="IPR058532">
    <property type="entry name" value="YjbR/MT2646/Rv2570-like"/>
</dbReference>
<dbReference type="AlphaFoldDB" id="A0A4R2IBR5"/>
<evidence type="ECO:0000313" key="1">
    <source>
        <dbReference type="EMBL" id="TCO40898.1"/>
    </source>
</evidence>
<evidence type="ECO:0000313" key="2">
    <source>
        <dbReference type="Proteomes" id="UP000294862"/>
    </source>
</evidence>
<protein>
    <submittedName>
        <fullName evidence="1">YjbR protein</fullName>
    </submittedName>
</protein>
<reference evidence="1 2" key="1">
    <citation type="journal article" date="2015" name="Stand. Genomic Sci.">
        <title>Genomic Encyclopedia of Bacterial and Archaeal Type Strains, Phase III: the genomes of soil and plant-associated and newly described type strains.</title>
        <authorList>
            <person name="Whitman W.B."/>
            <person name="Woyke T."/>
            <person name="Klenk H.P."/>
            <person name="Zhou Y."/>
            <person name="Lilburn T.G."/>
            <person name="Beck B.J."/>
            <person name="De Vos P."/>
            <person name="Vandamme P."/>
            <person name="Eisen J.A."/>
            <person name="Garrity G."/>
            <person name="Hugenholtz P."/>
            <person name="Kyrpides N.C."/>
        </authorList>
    </citation>
    <scope>NUCLEOTIDE SEQUENCE [LARGE SCALE GENOMIC DNA]</scope>
    <source>
        <strain evidence="1 2">A3</strain>
    </source>
</reference>
<dbReference type="EMBL" id="SLWQ01000004">
    <property type="protein sequence ID" value="TCO40898.1"/>
    <property type="molecule type" value="Genomic_DNA"/>
</dbReference>
<dbReference type="Proteomes" id="UP000294862">
    <property type="component" value="Unassembled WGS sequence"/>
</dbReference>
<gene>
    <name evidence="1" type="ORF">EV148_104261</name>
</gene>
<name>A0A4R2IBR5_9GAMM</name>
<dbReference type="RefSeq" id="WP_131997413.1">
    <property type="nucleotide sequence ID" value="NZ_JACGXM010000010.1"/>
</dbReference>
<organism evidence="1 2">
    <name type="scientific">Dokdonella fugitiva</name>
    <dbReference type="NCBI Taxonomy" id="328517"/>
    <lineage>
        <taxon>Bacteria</taxon>
        <taxon>Pseudomonadati</taxon>
        <taxon>Pseudomonadota</taxon>
        <taxon>Gammaproteobacteria</taxon>
        <taxon>Lysobacterales</taxon>
        <taxon>Rhodanobacteraceae</taxon>
        <taxon>Dokdonella</taxon>
    </lineage>
</organism>
<proteinExistence type="predicted"/>
<dbReference type="InterPro" id="IPR038056">
    <property type="entry name" value="YjbR-like_sf"/>
</dbReference>
<comment type="caution">
    <text evidence="1">The sequence shown here is derived from an EMBL/GenBank/DDBJ whole genome shotgun (WGS) entry which is preliminary data.</text>
</comment>
<dbReference type="Pfam" id="PF04237">
    <property type="entry name" value="YjbR"/>
    <property type="match status" value="1"/>
</dbReference>
<dbReference type="SUPFAM" id="SSF142906">
    <property type="entry name" value="YjbR-like"/>
    <property type="match status" value="1"/>
</dbReference>
<sequence length="113" mass="12325">MSALGPADFRRLALALPDATEGAHMGHADFRVRKRIFATLGVPDARWGMVRLAPEQQELFLRMDPGAFTPAKGAWGRQGCTLVCLDTARADLVHDALSAAWRNVADAAKRRKA</sequence>
<accession>A0A4R2IBR5</accession>
<keyword evidence="2" id="KW-1185">Reference proteome</keyword>
<dbReference type="OrthoDB" id="6167040at2"/>